<feature type="region of interest" description="Disordered" evidence="1">
    <location>
        <begin position="143"/>
        <end position="165"/>
    </location>
</feature>
<proteinExistence type="predicted"/>
<dbReference type="AlphaFoldDB" id="A0A4S4LMV1"/>
<gene>
    <name evidence="2" type="ORF">EW146_g6931</name>
</gene>
<accession>A0A4S4LMV1</accession>
<evidence type="ECO:0000256" key="1">
    <source>
        <dbReference type="SAM" id="MobiDB-lite"/>
    </source>
</evidence>
<comment type="caution">
    <text evidence="2">The sequence shown here is derived from an EMBL/GenBank/DDBJ whole genome shotgun (WGS) entry which is preliminary data.</text>
</comment>
<dbReference type="EMBL" id="SGPL01000371">
    <property type="protein sequence ID" value="THH13265.1"/>
    <property type="molecule type" value="Genomic_DNA"/>
</dbReference>
<organism evidence="2 3">
    <name type="scientific">Bondarzewia mesenterica</name>
    <dbReference type="NCBI Taxonomy" id="1095465"/>
    <lineage>
        <taxon>Eukaryota</taxon>
        <taxon>Fungi</taxon>
        <taxon>Dikarya</taxon>
        <taxon>Basidiomycota</taxon>
        <taxon>Agaricomycotina</taxon>
        <taxon>Agaricomycetes</taxon>
        <taxon>Russulales</taxon>
        <taxon>Bondarzewiaceae</taxon>
        <taxon>Bondarzewia</taxon>
    </lineage>
</organism>
<sequence length="165" mass="17725">MSSTVQATYCIAARIQAALATHWASTVLADTDVLSRICVDLITAQHTGAKVGKKILLPHLAHNAALEIKAAQAAQCPLNFAAISTIHPHIPYPNWALTPPFSGDLGEDLWWEPADDALLSPLHPMKEDIKLISPLHILSDIGPNTDTQLGPSHPKLTPSTRDILA</sequence>
<dbReference type="Proteomes" id="UP000310158">
    <property type="component" value="Unassembled WGS sequence"/>
</dbReference>
<reference evidence="2 3" key="1">
    <citation type="submission" date="2019-02" db="EMBL/GenBank/DDBJ databases">
        <title>Genome sequencing of the rare red list fungi Bondarzewia mesenterica.</title>
        <authorList>
            <person name="Buettner E."/>
            <person name="Kellner H."/>
        </authorList>
    </citation>
    <scope>NUCLEOTIDE SEQUENCE [LARGE SCALE GENOMIC DNA]</scope>
    <source>
        <strain evidence="2 3">DSM 108281</strain>
    </source>
</reference>
<evidence type="ECO:0000313" key="3">
    <source>
        <dbReference type="Proteomes" id="UP000310158"/>
    </source>
</evidence>
<protein>
    <submittedName>
        <fullName evidence="2">Uncharacterized protein</fullName>
    </submittedName>
</protein>
<name>A0A4S4LMV1_9AGAM</name>
<keyword evidence="3" id="KW-1185">Reference proteome</keyword>
<evidence type="ECO:0000313" key="2">
    <source>
        <dbReference type="EMBL" id="THH13265.1"/>
    </source>
</evidence>